<sequence>MQQERTTLNTLVPAANQEASSRREMIPHEADRRTSSSLHNNARCDSRCSPGNGRCALLRPLLSQTSGRR</sequence>
<reference evidence="1" key="1">
    <citation type="submission" date="2021-05" db="EMBL/GenBank/DDBJ databases">
        <authorList>
            <person name="Pan Q."/>
            <person name="Jouanno E."/>
            <person name="Zahm M."/>
            <person name="Klopp C."/>
            <person name="Cabau C."/>
            <person name="Louis A."/>
            <person name="Berthelot C."/>
            <person name="Parey E."/>
            <person name="Roest Crollius H."/>
            <person name="Montfort J."/>
            <person name="Robinson-Rechavi M."/>
            <person name="Bouchez O."/>
            <person name="Lampietro C."/>
            <person name="Lopez Roques C."/>
            <person name="Donnadieu C."/>
            <person name="Postlethwait J."/>
            <person name="Bobe J."/>
            <person name="Dillon D."/>
            <person name="Chandos A."/>
            <person name="von Hippel F."/>
            <person name="Guiguen Y."/>
        </authorList>
    </citation>
    <scope>NUCLEOTIDE SEQUENCE</scope>
    <source>
        <strain evidence="1">YG-Jan2019</strain>
    </source>
</reference>
<name>A0ACC2FJV5_DALPE</name>
<gene>
    <name evidence="1" type="ORF">DPEC_G00285650</name>
</gene>
<comment type="caution">
    <text evidence="1">The sequence shown here is derived from an EMBL/GenBank/DDBJ whole genome shotgun (WGS) entry which is preliminary data.</text>
</comment>
<organism evidence="1 2">
    <name type="scientific">Dallia pectoralis</name>
    <name type="common">Alaska blackfish</name>
    <dbReference type="NCBI Taxonomy" id="75939"/>
    <lineage>
        <taxon>Eukaryota</taxon>
        <taxon>Metazoa</taxon>
        <taxon>Chordata</taxon>
        <taxon>Craniata</taxon>
        <taxon>Vertebrata</taxon>
        <taxon>Euteleostomi</taxon>
        <taxon>Actinopterygii</taxon>
        <taxon>Neopterygii</taxon>
        <taxon>Teleostei</taxon>
        <taxon>Protacanthopterygii</taxon>
        <taxon>Esociformes</taxon>
        <taxon>Umbridae</taxon>
        <taxon>Dallia</taxon>
    </lineage>
</organism>
<evidence type="ECO:0000313" key="2">
    <source>
        <dbReference type="Proteomes" id="UP001157502"/>
    </source>
</evidence>
<protein>
    <submittedName>
        <fullName evidence="1">Uncharacterized protein</fullName>
    </submittedName>
</protein>
<dbReference type="Proteomes" id="UP001157502">
    <property type="component" value="Chromosome 26"/>
</dbReference>
<evidence type="ECO:0000313" key="1">
    <source>
        <dbReference type="EMBL" id="KAJ7991606.1"/>
    </source>
</evidence>
<accession>A0ACC2FJV5</accession>
<keyword evidence="2" id="KW-1185">Reference proteome</keyword>
<dbReference type="EMBL" id="CM055753">
    <property type="protein sequence ID" value="KAJ7991606.1"/>
    <property type="molecule type" value="Genomic_DNA"/>
</dbReference>
<proteinExistence type="predicted"/>